<comment type="caution">
    <text evidence="1">The sequence shown here is derived from an EMBL/GenBank/DDBJ whole genome shotgun (WGS) entry which is preliminary data.</text>
</comment>
<accession>A0AAV3RIB8</accession>
<sequence length="144" mass="17170">MYLAESTLPLYLVQLITGVDAKLREFQNMIRTYNNHFAFTSIGISCDERYQHRDQGVYTVRVQWQIHHYLNDLIPQNPSNRMTDIQFYFYDPQHQASNRMNTLPRLDTSIVEKLVELMEPNPYVEFLTNLSSLENVDDYYILIR</sequence>
<name>A0AAV3RIB8_LITER</name>
<dbReference type="PANTHER" id="PTHR45786">
    <property type="entry name" value="DNA BINDING PROTEIN-LIKE"/>
    <property type="match status" value="1"/>
</dbReference>
<dbReference type="EMBL" id="BAABME010009775">
    <property type="protein sequence ID" value="GAA0175778.1"/>
    <property type="molecule type" value="Genomic_DNA"/>
</dbReference>
<evidence type="ECO:0000313" key="1">
    <source>
        <dbReference type="EMBL" id="GAA0175778.1"/>
    </source>
</evidence>
<dbReference type="Proteomes" id="UP001454036">
    <property type="component" value="Unassembled WGS sequence"/>
</dbReference>
<evidence type="ECO:0000313" key="2">
    <source>
        <dbReference type="Proteomes" id="UP001454036"/>
    </source>
</evidence>
<keyword evidence="2" id="KW-1185">Reference proteome</keyword>
<dbReference type="AlphaFoldDB" id="A0AAV3RIB8"/>
<dbReference type="PANTHER" id="PTHR45786:SF74">
    <property type="entry name" value="ATP-DEPENDENT DNA HELICASE"/>
    <property type="match status" value="1"/>
</dbReference>
<proteinExistence type="predicted"/>
<gene>
    <name evidence="1" type="ORF">LIER_28889</name>
</gene>
<protein>
    <submittedName>
        <fullName evidence="1">Uncharacterized protein</fullName>
    </submittedName>
</protein>
<reference evidence="1 2" key="1">
    <citation type="submission" date="2024-01" db="EMBL/GenBank/DDBJ databases">
        <title>The complete chloroplast genome sequence of Lithospermum erythrorhizon: insights into the phylogenetic relationship among Boraginaceae species and the maternal lineages of purple gromwells.</title>
        <authorList>
            <person name="Okada T."/>
            <person name="Watanabe K."/>
        </authorList>
    </citation>
    <scope>NUCLEOTIDE SEQUENCE [LARGE SCALE GENOMIC DNA]</scope>
</reference>
<organism evidence="1 2">
    <name type="scientific">Lithospermum erythrorhizon</name>
    <name type="common">Purple gromwell</name>
    <name type="synonym">Lithospermum officinale var. erythrorhizon</name>
    <dbReference type="NCBI Taxonomy" id="34254"/>
    <lineage>
        <taxon>Eukaryota</taxon>
        <taxon>Viridiplantae</taxon>
        <taxon>Streptophyta</taxon>
        <taxon>Embryophyta</taxon>
        <taxon>Tracheophyta</taxon>
        <taxon>Spermatophyta</taxon>
        <taxon>Magnoliopsida</taxon>
        <taxon>eudicotyledons</taxon>
        <taxon>Gunneridae</taxon>
        <taxon>Pentapetalae</taxon>
        <taxon>asterids</taxon>
        <taxon>lamiids</taxon>
        <taxon>Boraginales</taxon>
        <taxon>Boraginaceae</taxon>
        <taxon>Boraginoideae</taxon>
        <taxon>Lithospermeae</taxon>
        <taxon>Lithospermum</taxon>
    </lineage>
</organism>